<dbReference type="Gene3D" id="3.10.20.90">
    <property type="entry name" value="Phosphatidylinositol 3-kinase Catalytic Subunit, Chain A, domain 1"/>
    <property type="match status" value="1"/>
</dbReference>
<dbReference type="STRING" id="6280.A0A158PQQ8"/>
<dbReference type="Pfam" id="PF00240">
    <property type="entry name" value="ubiquitin"/>
    <property type="match status" value="1"/>
</dbReference>
<dbReference type="SUPFAM" id="SSF54236">
    <property type="entry name" value="Ubiquitin-like"/>
    <property type="match status" value="1"/>
</dbReference>
<reference evidence="3 4" key="2">
    <citation type="submission" date="2018-11" db="EMBL/GenBank/DDBJ databases">
        <authorList>
            <consortium name="Pathogen Informatics"/>
        </authorList>
    </citation>
    <scope>NUCLEOTIDE SEQUENCE [LARGE SCALE GENOMIC DNA]</scope>
</reference>
<keyword evidence="1" id="KW-0812">Transmembrane</keyword>
<evidence type="ECO:0000313" key="5">
    <source>
        <dbReference type="WBParaSite" id="BPAG_0000822001-mRNA-1"/>
    </source>
</evidence>
<dbReference type="PANTHER" id="PTHR14557">
    <property type="entry name" value="PROTEIN C7ORF21"/>
    <property type="match status" value="1"/>
</dbReference>
<keyword evidence="4" id="KW-1185">Reference proteome</keyword>
<dbReference type="InterPro" id="IPR000626">
    <property type="entry name" value="Ubiquitin-like_dom"/>
</dbReference>
<evidence type="ECO:0000313" key="3">
    <source>
        <dbReference type="EMBL" id="VDN89368.1"/>
    </source>
</evidence>
<keyword evidence="1" id="KW-1133">Transmembrane helix</keyword>
<dbReference type="WBParaSite" id="BPAG_0000822001-mRNA-1">
    <property type="protein sequence ID" value="BPAG_0000822001-mRNA-1"/>
    <property type="gene ID" value="BPAG_0000822001"/>
</dbReference>
<evidence type="ECO:0000259" key="2">
    <source>
        <dbReference type="PROSITE" id="PS50053"/>
    </source>
</evidence>
<feature type="transmembrane region" description="Helical" evidence="1">
    <location>
        <begin position="468"/>
        <end position="484"/>
    </location>
</feature>
<dbReference type="PANTHER" id="PTHR14557:SF5">
    <property type="entry name" value="UBIQUITIN-LIKE DOMAIN-CONTAINING PROTEIN"/>
    <property type="match status" value="1"/>
</dbReference>
<dbReference type="InterPro" id="IPR029071">
    <property type="entry name" value="Ubiquitin-like_domsf"/>
</dbReference>
<name>A0A158PQQ8_BRUPA</name>
<feature type="transmembrane region" description="Helical" evidence="1">
    <location>
        <begin position="56"/>
        <end position="74"/>
    </location>
</feature>
<dbReference type="AlphaFoldDB" id="A0A158PQQ8"/>
<evidence type="ECO:0000256" key="1">
    <source>
        <dbReference type="SAM" id="Phobius"/>
    </source>
</evidence>
<feature type="transmembrane region" description="Helical" evidence="1">
    <location>
        <begin position="490"/>
        <end position="508"/>
    </location>
</feature>
<organism evidence="5">
    <name type="scientific">Brugia pahangi</name>
    <name type="common">Filarial nematode worm</name>
    <dbReference type="NCBI Taxonomy" id="6280"/>
    <lineage>
        <taxon>Eukaryota</taxon>
        <taxon>Metazoa</taxon>
        <taxon>Ecdysozoa</taxon>
        <taxon>Nematoda</taxon>
        <taxon>Chromadorea</taxon>
        <taxon>Rhabditida</taxon>
        <taxon>Spirurina</taxon>
        <taxon>Spiruromorpha</taxon>
        <taxon>Filarioidea</taxon>
        <taxon>Onchocercidae</taxon>
        <taxon>Brugia</taxon>
    </lineage>
</organism>
<keyword evidence="1" id="KW-0472">Membrane</keyword>
<sequence length="518" mass="57949">MDVRFQRTLRNIVAHRIDRLSCRVFGVQRLAKAWFEEGWSHTYRMAGFIEGIGDEVIWFLITVIVIVLISLAWISTGIPPVDYYVWLVQMQIRPNRRVVQVLQVDNQEVNLFRDRRERRPLSAVTEQALEAFIDTGIMEQSNTSEEVMLPQTEGMAQGQTDEDTSLHTQEISQEQAIILAENRESLLHATFMGAEIVNWQQNADLSASTSIESRKNSQTDTKCELSSVVTNSACQLAEGMEGDNAGCHLSNVKLKFLDDSQVTACTALEATVGQFKRRYFWESMLAGKIVRLIYRGQLLRDDTRSLLSYGLHDQCVVHCHVSSTPYAQPSSSISNTSDNAVLSYESSGLRNGTAVAAIAAIAGSQSVSAHTAEELTHTVIQTFRGRSIEDNQNDPILIRVQNAFSRAFRYGYNAVMGPDPGLIAIRGVSLDAAADIATNNGWNQNANVLGGRIGQYVQVIFIGKLKDFVKFLILWTFVFLYPQYTDRFSLLLLTFLSMFFVSILFSNGHRANSNGMQT</sequence>
<dbReference type="Proteomes" id="UP000278627">
    <property type="component" value="Unassembled WGS sequence"/>
</dbReference>
<dbReference type="GO" id="GO:0036503">
    <property type="term" value="P:ERAD pathway"/>
    <property type="evidence" value="ECO:0007669"/>
    <property type="project" value="InterPro"/>
</dbReference>
<dbReference type="EMBL" id="UZAD01013131">
    <property type="protein sequence ID" value="VDN89368.1"/>
    <property type="molecule type" value="Genomic_DNA"/>
</dbReference>
<dbReference type="InterPro" id="IPR040352">
    <property type="entry name" value="TMUB1/2"/>
</dbReference>
<dbReference type="CDD" id="cd17057">
    <property type="entry name" value="Ubl_TMUB1_like"/>
    <property type="match status" value="1"/>
</dbReference>
<proteinExistence type="predicted"/>
<accession>A0A158PQQ8</accession>
<feature type="domain" description="Ubiquitin-like" evidence="2">
    <location>
        <begin position="250"/>
        <end position="318"/>
    </location>
</feature>
<dbReference type="PROSITE" id="PS50053">
    <property type="entry name" value="UBIQUITIN_2"/>
    <property type="match status" value="1"/>
</dbReference>
<protein>
    <submittedName>
        <fullName evidence="5">Ubiquitin-like domain-containing protein</fullName>
    </submittedName>
</protein>
<gene>
    <name evidence="3" type="ORF">BPAG_LOCUS8182</name>
</gene>
<reference evidence="5" key="1">
    <citation type="submission" date="2016-04" db="UniProtKB">
        <authorList>
            <consortium name="WormBaseParasite"/>
        </authorList>
    </citation>
    <scope>IDENTIFICATION</scope>
</reference>
<evidence type="ECO:0000313" key="4">
    <source>
        <dbReference type="Proteomes" id="UP000278627"/>
    </source>
</evidence>